<dbReference type="Proteomes" id="UP000006671">
    <property type="component" value="Unassembled WGS sequence"/>
</dbReference>
<dbReference type="Gene3D" id="2.160.20.10">
    <property type="entry name" value="Single-stranded right-handed beta-helix, Pectin lyase-like"/>
    <property type="match status" value="1"/>
</dbReference>
<dbReference type="InterPro" id="IPR039448">
    <property type="entry name" value="Beta_helix"/>
</dbReference>
<dbReference type="SUPFAM" id="SSF51126">
    <property type="entry name" value="Pectin lyase-like"/>
    <property type="match status" value="1"/>
</dbReference>
<dbReference type="InterPro" id="IPR011050">
    <property type="entry name" value="Pectin_lyase_fold/virulence"/>
</dbReference>
<organism evidence="4">
    <name type="scientific">Naegleria gruberi</name>
    <name type="common">Amoeba</name>
    <dbReference type="NCBI Taxonomy" id="5762"/>
    <lineage>
        <taxon>Eukaryota</taxon>
        <taxon>Discoba</taxon>
        <taxon>Heterolobosea</taxon>
        <taxon>Tetramitia</taxon>
        <taxon>Eutetramitia</taxon>
        <taxon>Vahlkampfiidae</taxon>
        <taxon>Naegleria</taxon>
    </lineage>
</organism>
<dbReference type="InterPro" id="IPR006626">
    <property type="entry name" value="PbH1"/>
</dbReference>
<name>D2VGW6_NAEGR</name>
<gene>
    <name evidence="3" type="ORF">NAEGRDRAFT_68121</name>
</gene>
<proteinExistence type="predicted"/>
<dbReference type="AlphaFoldDB" id="D2VGW6"/>
<sequence>MSQRYEITESSKSLDETIKEIISDAKNPLSCTITLSDECYNQNLTIIECSNIKQLQILKERNSTNNTNNNNNNTANSNNNNTTSTSTAHNNTSTSTTTDYSNIIKSDILLSNENIIEITNNTNDYTNIEFKNLTFKTKEGTNTILFNNINIKLIKCQFYGIQLQFKGKCNIEIDECDFKYSQLNGIEITDESKANIKNSIFNSNDKNGIRLIKNSKLIIDKSTLNNNLGNGIVTQDESNLNITNSILKFNQTYGILTYHKSYININRNIISNNKQSGLYLTNTDNKSIIKDNQIIKNEEHGITIGGISNLGEMEILNNEINNNYYYGIHVIDGVGIPIKIEGNKIIGNQSGPLKDDTLNGDLNFKNVQEFIQFINKNSQVLTLNNNDLKFNNSNCLLN</sequence>
<dbReference type="GeneID" id="8848055"/>
<dbReference type="KEGG" id="ngr:NAEGRDRAFT_68121"/>
<dbReference type="SMART" id="SM00710">
    <property type="entry name" value="PbH1"/>
    <property type="match status" value="8"/>
</dbReference>
<feature type="region of interest" description="Disordered" evidence="1">
    <location>
        <begin position="63"/>
        <end position="97"/>
    </location>
</feature>
<dbReference type="EMBL" id="GG738870">
    <property type="protein sequence ID" value="EFC44038.1"/>
    <property type="molecule type" value="Genomic_DNA"/>
</dbReference>
<reference evidence="3 4" key="1">
    <citation type="journal article" date="2010" name="Cell">
        <title>The genome of Naegleria gruberi illuminates early eukaryotic versatility.</title>
        <authorList>
            <person name="Fritz-Laylin L.K."/>
            <person name="Prochnik S.E."/>
            <person name="Ginger M.L."/>
            <person name="Dacks J.B."/>
            <person name="Carpenter M.L."/>
            <person name="Field M.C."/>
            <person name="Kuo A."/>
            <person name="Paredez A."/>
            <person name="Chapman J."/>
            <person name="Pham J."/>
            <person name="Shu S."/>
            <person name="Neupane R."/>
            <person name="Cipriano M."/>
            <person name="Mancuso J."/>
            <person name="Tu H."/>
            <person name="Salamov A."/>
            <person name="Lindquist E."/>
            <person name="Shapiro H."/>
            <person name="Lucas S."/>
            <person name="Grigoriev I.V."/>
            <person name="Cande W.Z."/>
            <person name="Fulton C."/>
            <person name="Rokhsar D.S."/>
            <person name="Dawson S.C."/>
        </authorList>
    </citation>
    <scope>NUCLEOTIDE SEQUENCE [LARGE SCALE GENOMIC DNA]</scope>
    <source>
        <strain evidence="3 4">NEG-M</strain>
    </source>
</reference>
<evidence type="ECO:0000313" key="4">
    <source>
        <dbReference type="Proteomes" id="UP000006671"/>
    </source>
</evidence>
<dbReference type="InterPro" id="IPR012334">
    <property type="entry name" value="Pectin_lyas_fold"/>
</dbReference>
<dbReference type="RefSeq" id="XP_002676782.1">
    <property type="nucleotide sequence ID" value="XM_002676736.1"/>
</dbReference>
<evidence type="ECO:0000313" key="3">
    <source>
        <dbReference type="EMBL" id="EFC44038.1"/>
    </source>
</evidence>
<protein>
    <submittedName>
        <fullName evidence="3">Predicted protein</fullName>
    </submittedName>
</protein>
<accession>D2VGW6</accession>
<evidence type="ECO:0000259" key="2">
    <source>
        <dbReference type="Pfam" id="PF13229"/>
    </source>
</evidence>
<keyword evidence="4" id="KW-1185">Reference proteome</keyword>
<dbReference type="VEuPathDB" id="AmoebaDB:NAEGRDRAFT_68121"/>
<dbReference type="Pfam" id="PF13229">
    <property type="entry name" value="Beta_helix"/>
    <property type="match status" value="1"/>
</dbReference>
<dbReference type="InParanoid" id="D2VGW6"/>
<evidence type="ECO:0000256" key="1">
    <source>
        <dbReference type="SAM" id="MobiDB-lite"/>
    </source>
</evidence>
<feature type="domain" description="Right handed beta helix" evidence="2">
    <location>
        <begin position="149"/>
        <end position="294"/>
    </location>
</feature>